<reference evidence="2 3" key="1">
    <citation type="submission" date="2019-03" db="EMBL/GenBank/DDBJ databases">
        <title>Single cell metagenomics reveals metabolic interactions within the superorganism composed of flagellate Streblomastix strix and complex community of Bacteroidetes bacteria on its surface.</title>
        <authorList>
            <person name="Treitli S.C."/>
            <person name="Kolisko M."/>
            <person name="Husnik F."/>
            <person name="Keeling P."/>
            <person name="Hampl V."/>
        </authorList>
    </citation>
    <scope>NUCLEOTIDE SEQUENCE [LARGE SCALE GENOMIC DNA]</scope>
    <source>
        <strain evidence="2">ST1C</strain>
    </source>
</reference>
<dbReference type="AlphaFoldDB" id="A0A5J4V0A2"/>
<proteinExistence type="predicted"/>
<accession>A0A5J4V0A2</accession>
<gene>
    <name evidence="2" type="ORF">EZS28_028067</name>
</gene>
<sequence>MSDKIVESVLVGFVICISFSTAGGIGEEQNMEIGNGLIRIYNFLREQHEGRYFRQPFFQPLPLLARRTEEQIEEEGAVEEMEAQMKNKGYVQGYYEYIKNWAKWAKAEILNHFIQW</sequence>
<feature type="chain" id="PRO_5023834970" evidence="1">
    <location>
        <begin position="23"/>
        <end position="116"/>
    </location>
</feature>
<organism evidence="2 3">
    <name type="scientific">Streblomastix strix</name>
    <dbReference type="NCBI Taxonomy" id="222440"/>
    <lineage>
        <taxon>Eukaryota</taxon>
        <taxon>Metamonada</taxon>
        <taxon>Preaxostyla</taxon>
        <taxon>Oxymonadida</taxon>
        <taxon>Streblomastigidae</taxon>
        <taxon>Streblomastix</taxon>
    </lineage>
</organism>
<evidence type="ECO:0000256" key="1">
    <source>
        <dbReference type="SAM" id="SignalP"/>
    </source>
</evidence>
<evidence type="ECO:0000313" key="2">
    <source>
        <dbReference type="EMBL" id="KAA6376406.1"/>
    </source>
</evidence>
<protein>
    <submittedName>
        <fullName evidence="2">Uncharacterized protein</fullName>
    </submittedName>
</protein>
<evidence type="ECO:0000313" key="3">
    <source>
        <dbReference type="Proteomes" id="UP000324800"/>
    </source>
</evidence>
<feature type="signal peptide" evidence="1">
    <location>
        <begin position="1"/>
        <end position="22"/>
    </location>
</feature>
<dbReference type="EMBL" id="SNRW01010547">
    <property type="protein sequence ID" value="KAA6376406.1"/>
    <property type="molecule type" value="Genomic_DNA"/>
</dbReference>
<dbReference type="Proteomes" id="UP000324800">
    <property type="component" value="Unassembled WGS sequence"/>
</dbReference>
<keyword evidence="1" id="KW-0732">Signal</keyword>
<name>A0A5J4V0A2_9EUKA</name>
<comment type="caution">
    <text evidence="2">The sequence shown here is derived from an EMBL/GenBank/DDBJ whole genome shotgun (WGS) entry which is preliminary data.</text>
</comment>